<keyword evidence="2" id="KW-0732">Signal</keyword>
<organism evidence="3 4">
    <name type="scientific">Nocardia speluncae</name>
    <dbReference type="NCBI Taxonomy" id="419477"/>
    <lineage>
        <taxon>Bacteria</taxon>
        <taxon>Bacillati</taxon>
        <taxon>Actinomycetota</taxon>
        <taxon>Actinomycetes</taxon>
        <taxon>Mycobacteriales</taxon>
        <taxon>Nocardiaceae</taxon>
        <taxon>Nocardia</taxon>
    </lineage>
</organism>
<dbReference type="RefSeq" id="WP_068039299.1">
    <property type="nucleotide sequence ID" value="NZ_JAAXOO010000007.1"/>
</dbReference>
<comment type="caution">
    <text evidence="3">The sequence shown here is derived from an EMBL/GenBank/DDBJ whole genome shotgun (WGS) entry which is preliminary data.</text>
</comment>
<evidence type="ECO:0000256" key="1">
    <source>
        <dbReference type="SAM" id="MobiDB-lite"/>
    </source>
</evidence>
<name>A0A846XQ17_9NOCA</name>
<evidence type="ECO:0000313" key="3">
    <source>
        <dbReference type="EMBL" id="NKY36800.1"/>
    </source>
</evidence>
<feature type="signal peptide" evidence="2">
    <location>
        <begin position="1"/>
        <end position="24"/>
    </location>
</feature>
<protein>
    <recommendedName>
        <fullName evidence="5">DUF732 domain-containing protein</fullName>
    </recommendedName>
</protein>
<dbReference type="PROSITE" id="PS51257">
    <property type="entry name" value="PROKAR_LIPOPROTEIN"/>
    <property type="match status" value="1"/>
</dbReference>
<dbReference type="Proteomes" id="UP000565715">
    <property type="component" value="Unassembled WGS sequence"/>
</dbReference>
<dbReference type="EMBL" id="JAAXOO010000007">
    <property type="protein sequence ID" value="NKY36800.1"/>
    <property type="molecule type" value="Genomic_DNA"/>
</dbReference>
<dbReference type="AlphaFoldDB" id="A0A846XQ17"/>
<evidence type="ECO:0008006" key="5">
    <source>
        <dbReference type="Google" id="ProtNLM"/>
    </source>
</evidence>
<sequence length="153" mass="15526">MRQRAWTTVRTARGALMVAGVCGAALLTACGGVQTGSPTASSTATSATTSATAPPTSTAPATPLEVSDAAAQNLCDMLAPELSNWRVQGPTIGRIGLNLMVHEWALTNGVGNQQLLGDTAIVDRATSAACPDVRTQALEALELPELAAGVLTL</sequence>
<gene>
    <name evidence="3" type="ORF">HGA13_27560</name>
</gene>
<feature type="chain" id="PRO_5032708464" description="DUF732 domain-containing protein" evidence="2">
    <location>
        <begin position="25"/>
        <end position="153"/>
    </location>
</feature>
<feature type="region of interest" description="Disordered" evidence="1">
    <location>
        <begin position="37"/>
        <end position="62"/>
    </location>
</feature>
<proteinExistence type="predicted"/>
<keyword evidence="4" id="KW-1185">Reference proteome</keyword>
<reference evidence="3 4" key="1">
    <citation type="submission" date="2020-04" db="EMBL/GenBank/DDBJ databases">
        <title>MicrobeNet Type strains.</title>
        <authorList>
            <person name="Nicholson A.C."/>
        </authorList>
    </citation>
    <scope>NUCLEOTIDE SEQUENCE [LARGE SCALE GENOMIC DNA]</scope>
    <source>
        <strain evidence="3 4">DSM 45078</strain>
    </source>
</reference>
<evidence type="ECO:0000256" key="2">
    <source>
        <dbReference type="SAM" id="SignalP"/>
    </source>
</evidence>
<accession>A0A846XQ17</accession>
<evidence type="ECO:0000313" key="4">
    <source>
        <dbReference type="Proteomes" id="UP000565715"/>
    </source>
</evidence>